<feature type="coiled-coil region" evidence="1">
    <location>
        <begin position="88"/>
        <end position="115"/>
    </location>
</feature>
<evidence type="ECO:0000256" key="1">
    <source>
        <dbReference type="SAM" id="Coils"/>
    </source>
</evidence>
<gene>
    <name evidence="4" type="ORF">GCM10009807_08200</name>
</gene>
<evidence type="ECO:0000256" key="3">
    <source>
        <dbReference type="SAM" id="Phobius"/>
    </source>
</evidence>
<accession>A0ABN2G734</accession>
<keyword evidence="1" id="KW-0175">Coiled coil</keyword>
<evidence type="ECO:0000256" key="2">
    <source>
        <dbReference type="SAM" id="MobiDB-lite"/>
    </source>
</evidence>
<dbReference type="Pfam" id="PF13196">
    <property type="entry name" value="DUF4012"/>
    <property type="match status" value="1"/>
</dbReference>
<dbReference type="InterPro" id="IPR025101">
    <property type="entry name" value="DUF4012"/>
</dbReference>
<keyword evidence="3" id="KW-0472">Membrane</keyword>
<evidence type="ECO:0000313" key="5">
    <source>
        <dbReference type="Proteomes" id="UP001500596"/>
    </source>
</evidence>
<comment type="caution">
    <text evidence="4">The sequence shown here is derived from an EMBL/GenBank/DDBJ whole genome shotgun (WGS) entry which is preliminary data.</text>
</comment>
<keyword evidence="3" id="KW-1133">Transmembrane helix</keyword>
<dbReference type="RefSeq" id="WP_344051890.1">
    <property type="nucleotide sequence ID" value="NZ_BAAAPK010000001.1"/>
</dbReference>
<sequence length="651" mass="69029">MLPDDETAPVDGPPATRRERRTPAADTESTRETAKTQTLDDLIAPENAEPDKPKRRRRIWPWVLGILLALILIVAVAGVFAVIFFGQASDARAALNDAKKQLATLSTQLKDGDEAAVAATAQQITASTTEAADIVDGPLWDVAARVPFVGQNVDAVQRVTRAVDTLVQQALPPGMQVMTAMDFDKITVEGGGINLEPFRQAQGALPAISEAFTAAEAQVAPIDRSQLLPIVAEPIDDILSIIQQAAPTLDVVNRYMPTLLDMAGSGGTKTYLVIFQNNAEIRATGGNPAASMILTVTDGRLGFADQASSQTFYDAGTAGNVYSSIPEETTGLYLSGFTRYSQDYTMTPDFPTTAQLFQDLWRQTSGAQFDGVISIDPTVLSHMLEVAGPVTLASGEQITAENAVKVLLSDAYERFPNGRDSDAFFADVSQSVFAHLTSSSWDPIAMLGALETSAKEQRVNLSFTNPDAQALSTELGVDGALPADSTTKTQVGMYLNNSSVSKLEYHLTQTVAATCDANARTVTTTLTLHNGITDDIQSPYTLGARNGRFGIPDTTMMLDVLTFAPPGASIVNTVPAVGEVGDWERTGVEKGNTAVSHTVFVPKDETVTVSSTVAFPEGPLGPLVVRHTPTAQATPVTIDASCQAMFGSAVG</sequence>
<feature type="transmembrane region" description="Helical" evidence="3">
    <location>
        <begin position="62"/>
        <end position="86"/>
    </location>
</feature>
<dbReference type="Proteomes" id="UP001500596">
    <property type="component" value="Unassembled WGS sequence"/>
</dbReference>
<organism evidence="4 5">
    <name type="scientific">Microbacterium lacus</name>
    <dbReference type="NCBI Taxonomy" id="415217"/>
    <lineage>
        <taxon>Bacteria</taxon>
        <taxon>Bacillati</taxon>
        <taxon>Actinomycetota</taxon>
        <taxon>Actinomycetes</taxon>
        <taxon>Micrococcales</taxon>
        <taxon>Microbacteriaceae</taxon>
        <taxon>Microbacterium</taxon>
    </lineage>
</organism>
<protein>
    <submittedName>
        <fullName evidence="4">DUF4012 domain-containing protein</fullName>
    </submittedName>
</protein>
<dbReference type="EMBL" id="BAAAPK010000001">
    <property type="protein sequence ID" value="GAA1666461.1"/>
    <property type="molecule type" value="Genomic_DNA"/>
</dbReference>
<feature type="region of interest" description="Disordered" evidence="2">
    <location>
        <begin position="1"/>
        <end position="54"/>
    </location>
</feature>
<keyword evidence="5" id="KW-1185">Reference proteome</keyword>
<name>A0ABN2G734_9MICO</name>
<proteinExistence type="predicted"/>
<reference evidence="4 5" key="1">
    <citation type="journal article" date="2019" name="Int. J. Syst. Evol. Microbiol.">
        <title>The Global Catalogue of Microorganisms (GCM) 10K type strain sequencing project: providing services to taxonomists for standard genome sequencing and annotation.</title>
        <authorList>
            <consortium name="The Broad Institute Genomics Platform"/>
            <consortium name="The Broad Institute Genome Sequencing Center for Infectious Disease"/>
            <person name="Wu L."/>
            <person name="Ma J."/>
        </authorList>
    </citation>
    <scope>NUCLEOTIDE SEQUENCE [LARGE SCALE GENOMIC DNA]</scope>
    <source>
        <strain evidence="4 5">JCM 15575</strain>
    </source>
</reference>
<evidence type="ECO:0000313" key="4">
    <source>
        <dbReference type="EMBL" id="GAA1666461.1"/>
    </source>
</evidence>
<keyword evidence="3" id="KW-0812">Transmembrane</keyword>